<feature type="compositionally biased region" description="Low complexity" evidence="2">
    <location>
        <begin position="79"/>
        <end position="90"/>
    </location>
</feature>
<feature type="coiled-coil region" evidence="1">
    <location>
        <begin position="570"/>
        <end position="604"/>
    </location>
</feature>
<feature type="compositionally biased region" description="Acidic residues" evidence="2">
    <location>
        <begin position="905"/>
        <end position="915"/>
    </location>
</feature>
<feature type="compositionally biased region" description="Polar residues" evidence="2">
    <location>
        <begin position="107"/>
        <end position="116"/>
    </location>
</feature>
<dbReference type="InParanoid" id="A0A2R5GCA3"/>
<keyword evidence="1" id="KW-0175">Coiled coil</keyword>
<accession>A0A2R5GCA3</accession>
<feature type="compositionally biased region" description="Acidic residues" evidence="2">
    <location>
        <begin position="964"/>
        <end position="974"/>
    </location>
</feature>
<feature type="compositionally biased region" description="Low complexity" evidence="2">
    <location>
        <begin position="438"/>
        <end position="448"/>
    </location>
</feature>
<protein>
    <submittedName>
        <fullName evidence="3">Uncharacterized protein</fullName>
    </submittedName>
</protein>
<feature type="region of interest" description="Disordered" evidence="2">
    <location>
        <begin position="168"/>
        <end position="202"/>
    </location>
</feature>
<feature type="compositionally biased region" description="Polar residues" evidence="2">
    <location>
        <begin position="681"/>
        <end position="690"/>
    </location>
</feature>
<feature type="compositionally biased region" description="Gly residues" evidence="2">
    <location>
        <begin position="1121"/>
        <end position="1131"/>
    </location>
</feature>
<feature type="compositionally biased region" description="Acidic residues" evidence="2">
    <location>
        <begin position="1161"/>
        <end position="1174"/>
    </location>
</feature>
<feature type="compositionally biased region" description="Low complexity" evidence="2">
    <location>
        <begin position="1086"/>
        <end position="1106"/>
    </location>
</feature>
<dbReference type="AlphaFoldDB" id="A0A2R5GCA3"/>
<gene>
    <name evidence="3" type="ORF">FCC1311_044082</name>
</gene>
<keyword evidence="4" id="KW-1185">Reference proteome</keyword>
<feature type="compositionally biased region" description="Low complexity" evidence="2">
    <location>
        <begin position="295"/>
        <end position="310"/>
    </location>
</feature>
<dbReference type="EMBL" id="BEYU01000040">
    <property type="protein sequence ID" value="GBG28185.1"/>
    <property type="molecule type" value="Genomic_DNA"/>
</dbReference>
<comment type="caution">
    <text evidence="3">The sequence shown here is derived from an EMBL/GenBank/DDBJ whole genome shotgun (WGS) entry which is preliminary data.</text>
</comment>
<feature type="region of interest" description="Disordered" evidence="2">
    <location>
        <begin position="860"/>
        <end position="1067"/>
    </location>
</feature>
<feature type="compositionally biased region" description="Basic and acidic residues" evidence="2">
    <location>
        <begin position="91"/>
        <end position="104"/>
    </location>
</feature>
<feature type="region of interest" description="Disordered" evidence="2">
    <location>
        <begin position="79"/>
        <end position="156"/>
    </location>
</feature>
<feature type="compositionally biased region" description="Basic and acidic residues" evidence="2">
    <location>
        <begin position="337"/>
        <end position="362"/>
    </location>
</feature>
<feature type="compositionally biased region" description="Basic and acidic residues" evidence="2">
    <location>
        <begin position="706"/>
        <end position="724"/>
    </location>
</feature>
<feature type="compositionally biased region" description="Polar residues" evidence="2">
    <location>
        <begin position="260"/>
        <end position="275"/>
    </location>
</feature>
<feature type="compositionally biased region" description="Basic and acidic residues" evidence="2">
    <location>
        <begin position="222"/>
        <end position="240"/>
    </location>
</feature>
<feature type="region of interest" description="Disordered" evidence="2">
    <location>
        <begin position="222"/>
        <end position="314"/>
    </location>
</feature>
<feature type="region of interest" description="Disordered" evidence="2">
    <location>
        <begin position="337"/>
        <end position="474"/>
    </location>
</feature>
<feature type="compositionally biased region" description="Polar residues" evidence="2">
    <location>
        <begin position="385"/>
        <end position="395"/>
    </location>
</feature>
<feature type="region of interest" description="Disordered" evidence="2">
    <location>
        <begin position="824"/>
        <end position="847"/>
    </location>
</feature>
<name>A0A2R5GCA3_9STRA</name>
<feature type="compositionally biased region" description="Basic and acidic residues" evidence="2">
    <location>
        <begin position="874"/>
        <end position="883"/>
    </location>
</feature>
<evidence type="ECO:0000256" key="2">
    <source>
        <dbReference type="SAM" id="MobiDB-lite"/>
    </source>
</evidence>
<evidence type="ECO:0000256" key="1">
    <source>
        <dbReference type="SAM" id="Coils"/>
    </source>
</evidence>
<feature type="region of interest" description="Disordered" evidence="2">
    <location>
        <begin position="1084"/>
        <end position="1174"/>
    </location>
</feature>
<proteinExistence type="predicted"/>
<feature type="region of interest" description="Disordered" evidence="2">
    <location>
        <begin position="642"/>
        <end position="749"/>
    </location>
</feature>
<reference evidence="3 4" key="1">
    <citation type="submission" date="2017-12" db="EMBL/GenBank/DDBJ databases">
        <title>Sequencing, de novo assembly and annotation of complete genome of a new Thraustochytrid species, strain FCC1311.</title>
        <authorList>
            <person name="Sedici K."/>
            <person name="Godart F."/>
            <person name="Aiese Cigliano R."/>
            <person name="Sanseverino W."/>
            <person name="Barakat M."/>
            <person name="Ortet P."/>
            <person name="Marechal E."/>
            <person name="Cagnac O."/>
            <person name="Amato A."/>
        </authorList>
    </citation>
    <scope>NUCLEOTIDE SEQUENCE [LARGE SCALE GENOMIC DNA]</scope>
</reference>
<organism evidence="3 4">
    <name type="scientific">Hondaea fermentalgiana</name>
    <dbReference type="NCBI Taxonomy" id="2315210"/>
    <lineage>
        <taxon>Eukaryota</taxon>
        <taxon>Sar</taxon>
        <taxon>Stramenopiles</taxon>
        <taxon>Bigyra</taxon>
        <taxon>Labyrinthulomycetes</taxon>
        <taxon>Thraustochytrida</taxon>
        <taxon>Thraustochytriidae</taxon>
        <taxon>Hondaea</taxon>
    </lineage>
</organism>
<evidence type="ECO:0000313" key="4">
    <source>
        <dbReference type="Proteomes" id="UP000241890"/>
    </source>
</evidence>
<dbReference type="Proteomes" id="UP000241890">
    <property type="component" value="Unassembled WGS sequence"/>
</dbReference>
<feature type="region of interest" description="Disordered" evidence="2">
    <location>
        <begin position="530"/>
        <end position="568"/>
    </location>
</feature>
<evidence type="ECO:0000313" key="3">
    <source>
        <dbReference type="EMBL" id="GBG28185.1"/>
    </source>
</evidence>
<feature type="compositionally biased region" description="Polar residues" evidence="2">
    <location>
        <begin position="282"/>
        <end position="294"/>
    </location>
</feature>
<sequence length="1194" mass="131352">MFVPVKGQVFPDELVDQKNKDLRCHANIRSQRVDAGINSFIERSNSELGDATAERSALFDRLVELEMSRLEAMENNSIGASASASAGASARSRESVADFERDDASDVTLQSRTQSRPPRHYPSAQEAFREAQLETSRQAPERPMSSASSASPRPKHDIAEHDRTFTLTSMPMTSSDSPPPVTSRIGFGRGLHSLQAGTSEEELARARRLDLEKKRRYQQELDRQLAEKRKLECSSRDTRSRNSAPMVNEDHHHNHRKLQHLSNESSLPYPQQTAAQRPAPLPTTSMMPTSSNRYSSRGGPPTTSSPVSSVLPMPVDMGEKEARALQRKKQEEYARILKEQMEERERQQAREKQEEEEYERRYSGVASPPGMYGASGGGFREPDQPSWTANHTQVGSQGGLESIASGTDGMPDSRDSWPPTKTNDDRAPAAASWHSDNNENIGNSSNSNMTHTRARFRFDRLDPSEQEALLRKQQQQQLQQLSLKQQIEENERRAEREKLRRQQEEAIEEERIARELKELQLAAERDNALLSGRSQHEASSPPPAQESTTQVASLAKPSIDDPSFEADPVLVRKRREMQEMRRQQEELQRELERQRLELARLREASSNEARVSPFDKPMDAQLSQSARHRSHLRPRTPVALDPAFQSRPKVGNSMELERTGSPALKEGNGGFIPRDRDREFTSATNGSSVLEHSMPSRSKLLTIPDRAARGRSNDVEHNHGRRLGDTWMSSGSREKGPAASRKAALDRSLASVHEAGESSYLDRTMGSEGDLDQTLRVISRCFVYVSPKASQGGSKEEPNVLLFDEDGARLDAQTYNADVRASQSLSGSVGAASATRSPVAHHAGERRFHLERGAETAEYISPHAGAMTPVRGPHVSDAERDSPGDWQMSRHGARPQHAEPASDMSDFEDDDEGDHDSDLDHQIKAGTHAGRYERDDTFASFDQTPTRADRLGASSFGQSAHDDLGDEDDEDDVGSEGIADLNDLEQSRVRTAQAARMALQRASAHSEDEESTRDGTGDSPAAPRRRGNPLKSPPELSKGVRRIETPLGQHAFSFEPRKATQKLAARSAKAWAQPSFMVYRNEHADAPGAGSASGSSRTASGLSRSGFGDGAGKRFGASAGMNGGTTGGGALGALESATRRSSRPASARDAANGETYSDDFSNSDDSEDDSDDEYVAYASSSEEAHLSAFGKELA</sequence>